<proteinExistence type="predicted"/>
<evidence type="ECO:0000313" key="1">
    <source>
        <dbReference type="EMBL" id="KAF0741889.1"/>
    </source>
</evidence>
<evidence type="ECO:0000313" key="2">
    <source>
        <dbReference type="Proteomes" id="UP000481153"/>
    </source>
</evidence>
<name>A0A6G0XNQ5_9STRA</name>
<dbReference type="AlphaFoldDB" id="A0A6G0XNQ5"/>
<protein>
    <submittedName>
        <fullName evidence="1">Uncharacterized protein</fullName>
    </submittedName>
</protein>
<dbReference type="VEuPathDB" id="FungiDB:AeMF1_012582"/>
<keyword evidence="2" id="KW-1185">Reference proteome</keyword>
<accession>A0A6G0XNQ5</accession>
<dbReference type="Proteomes" id="UP000481153">
    <property type="component" value="Unassembled WGS sequence"/>
</dbReference>
<dbReference type="EMBL" id="VJMJ01000034">
    <property type="protein sequence ID" value="KAF0741889.1"/>
    <property type="molecule type" value="Genomic_DNA"/>
</dbReference>
<sequence length="210" mass="22812">MGCSQSNPSMSISFPSLPGYSQQASSSANMVHIIAPRSSSTERHRLSFKRSSTIKDKPLAQVKYPCQTSTWIRGKPIAVQWTVMDATVPFVKIELCQLGSNATTLVSASAPNSGYYYYGKVPWGLIGDGFFIRIQELNVDGDVAPRQALSETFRVGNERLNSSCSEGSVTPVSSIRGSSSTTSIHGMVTPARWHENSFQTTVTPVMASCY</sequence>
<comment type="caution">
    <text evidence="1">The sequence shown here is derived from an EMBL/GenBank/DDBJ whole genome shotgun (WGS) entry which is preliminary data.</text>
</comment>
<gene>
    <name evidence="1" type="ORF">Ae201684_003079</name>
</gene>
<organism evidence="1 2">
    <name type="scientific">Aphanomyces euteiches</name>
    <dbReference type="NCBI Taxonomy" id="100861"/>
    <lineage>
        <taxon>Eukaryota</taxon>
        <taxon>Sar</taxon>
        <taxon>Stramenopiles</taxon>
        <taxon>Oomycota</taxon>
        <taxon>Saprolegniomycetes</taxon>
        <taxon>Saprolegniales</taxon>
        <taxon>Verrucalvaceae</taxon>
        <taxon>Aphanomyces</taxon>
    </lineage>
</organism>
<reference evidence="1 2" key="1">
    <citation type="submission" date="2019-07" db="EMBL/GenBank/DDBJ databases">
        <title>Genomics analysis of Aphanomyces spp. identifies a new class of oomycete effector associated with host adaptation.</title>
        <authorList>
            <person name="Gaulin E."/>
        </authorList>
    </citation>
    <scope>NUCLEOTIDE SEQUENCE [LARGE SCALE GENOMIC DNA]</scope>
    <source>
        <strain evidence="1 2">ATCC 201684</strain>
    </source>
</reference>